<evidence type="ECO:0000313" key="1">
    <source>
        <dbReference type="EMBL" id="KAJ9654502.1"/>
    </source>
</evidence>
<dbReference type="EMBL" id="JAPDRQ010000119">
    <property type="protein sequence ID" value="KAJ9654502.1"/>
    <property type="molecule type" value="Genomic_DNA"/>
</dbReference>
<keyword evidence="2" id="KW-1185">Reference proteome</keyword>
<dbReference type="Proteomes" id="UP001172386">
    <property type="component" value="Unassembled WGS sequence"/>
</dbReference>
<evidence type="ECO:0000313" key="2">
    <source>
        <dbReference type="Proteomes" id="UP001172386"/>
    </source>
</evidence>
<accession>A0ACC3A2W5</accession>
<sequence>MSVGLKCGGYEKNIFFASATANEDDVATRFRRPLFTVKERESMSEWLTSSVPPKKAFKLLSQIDHECENAPFSHDISINHGPFGVFRFGSNQQDTVNGLSQQEPIDISSSDLVFGRSDDYSSQTQLALSVWTQDTFQPTFDQLDFSSLPTFSDTVNAPMDTGYLGQIFGISPIFETQNLPDGSPLFHDLSLSQSFILPHTVRSPTPIMTISSLSNSKNSVPSNALLLLQHYSSIVIGALTPYRHSKTPWHVLFLPYVRQCLAALVLNEGLDHAGICIFFGTLSVSAFSLGASTRSLEWLESAKTYKEQAQKVATTMLKYAYDLPKKAKYKSILMALLTLVHCCIFSDDRERTDYYLLEAEKFIRLRGLKRRKSRKVRLLHHCYVFTRVFHESMSFSSMDMTHRYLVRDAVESSGVVVDGSDTPDFRIKGWKDWHAEMMVLKPQDEGENDLHLERPGFYPATLYPEIFGVPEPWLLLLSQVIRLGNEKDSAEQSDAIGPLELRDFSSRGKAIERAINQLDLTSETDIGSAADSCGNRHGIDPYVRRNMLEAMQAALIIYFYRRIYDIDASMLQPKVRNVRDCLLHNQQADADVPYGSAEFIWPAFVAACEAEDADVRLCFSQWFEHYAQRTGLPNFTSAKELVERVWKEKGNDNCAHVSWLDIMKKDLTSRQRR</sequence>
<reference evidence="1" key="1">
    <citation type="submission" date="2022-10" db="EMBL/GenBank/DDBJ databases">
        <title>Culturing micro-colonial fungi from biological soil crusts in the Mojave desert and describing Neophaeococcomyces mojavensis, and introducing the new genera and species Taxawa tesnikishii.</title>
        <authorList>
            <person name="Kurbessoian T."/>
            <person name="Stajich J.E."/>
        </authorList>
    </citation>
    <scope>NUCLEOTIDE SEQUENCE</scope>
    <source>
        <strain evidence="1">JES_112</strain>
    </source>
</reference>
<organism evidence="1 2">
    <name type="scientific">Neophaeococcomyces mojaviensis</name>
    <dbReference type="NCBI Taxonomy" id="3383035"/>
    <lineage>
        <taxon>Eukaryota</taxon>
        <taxon>Fungi</taxon>
        <taxon>Dikarya</taxon>
        <taxon>Ascomycota</taxon>
        <taxon>Pezizomycotina</taxon>
        <taxon>Eurotiomycetes</taxon>
        <taxon>Chaetothyriomycetidae</taxon>
        <taxon>Chaetothyriales</taxon>
        <taxon>Chaetothyriales incertae sedis</taxon>
        <taxon>Neophaeococcomyces</taxon>
    </lineage>
</organism>
<gene>
    <name evidence="1" type="ORF">H2198_006445</name>
</gene>
<name>A0ACC3A2W5_9EURO</name>
<comment type="caution">
    <text evidence="1">The sequence shown here is derived from an EMBL/GenBank/DDBJ whole genome shotgun (WGS) entry which is preliminary data.</text>
</comment>
<proteinExistence type="predicted"/>
<protein>
    <submittedName>
        <fullName evidence="1">Uncharacterized protein</fullName>
    </submittedName>
</protein>